<dbReference type="PANTHER" id="PTHR42718">
    <property type="entry name" value="MAJOR FACILITATOR SUPERFAMILY MULTIDRUG TRANSPORTER MFSC"/>
    <property type="match status" value="1"/>
</dbReference>
<feature type="transmembrane region" description="Helical" evidence="9">
    <location>
        <begin position="316"/>
        <end position="335"/>
    </location>
</feature>
<keyword evidence="7 9" id="KW-0472">Membrane</keyword>
<evidence type="ECO:0000256" key="9">
    <source>
        <dbReference type="SAM" id="Phobius"/>
    </source>
</evidence>
<keyword evidence="3" id="KW-0813">Transport</keyword>
<protein>
    <submittedName>
        <fullName evidence="11">DHA2 family efflux MFS transporter permease subunit</fullName>
    </submittedName>
</protein>
<feature type="transmembrane region" description="Helical" evidence="9">
    <location>
        <begin position="496"/>
        <end position="518"/>
    </location>
</feature>
<proteinExistence type="inferred from homology"/>
<feature type="transmembrane region" description="Helical" evidence="9">
    <location>
        <begin position="239"/>
        <end position="256"/>
    </location>
</feature>
<dbReference type="SUPFAM" id="SSF103473">
    <property type="entry name" value="MFS general substrate transporter"/>
    <property type="match status" value="1"/>
</dbReference>
<evidence type="ECO:0000256" key="8">
    <source>
        <dbReference type="SAM" id="MobiDB-lite"/>
    </source>
</evidence>
<feature type="domain" description="Major facilitator superfamily (MFS) profile" evidence="10">
    <location>
        <begin position="20"/>
        <end position="525"/>
    </location>
</feature>
<dbReference type="Proteomes" id="UP001229355">
    <property type="component" value="Chromosome 2"/>
</dbReference>
<evidence type="ECO:0000256" key="5">
    <source>
        <dbReference type="ARBA" id="ARBA00022692"/>
    </source>
</evidence>
<dbReference type="Gene3D" id="1.20.1250.20">
    <property type="entry name" value="MFS general substrate transporter like domains"/>
    <property type="match status" value="1"/>
</dbReference>
<organism evidence="11 12">
    <name type="scientific">Sinorhizobium garamanticum</name>
    <dbReference type="NCBI Taxonomy" id="680247"/>
    <lineage>
        <taxon>Bacteria</taxon>
        <taxon>Pseudomonadati</taxon>
        <taxon>Pseudomonadota</taxon>
        <taxon>Alphaproteobacteria</taxon>
        <taxon>Hyphomicrobiales</taxon>
        <taxon>Rhizobiaceae</taxon>
        <taxon>Sinorhizobium/Ensifer group</taxon>
        <taxon>Sinorhizobium</taxon>
    </lineage>
</organism>
<comment type="similarity">
    <text evidence="2">Belongs to the major facilitator superfamily. EmrB family.</text>
</comment>
<feature type="transmembrane region" description="Helical" evidence="9">
    <location>
        <begin position="84"/>
        <end position="105"/>
    </location>
</feature>
<feature type="transmembrane region" description="Helical" evidence="9">
    <location>
        <begin position="407"/>
        <end position="429"/>
    </location>
</feature>
<evidence type="ECO:0000256" key="6">
    <source>
        <dbReference type="ARBA" id="ARBA00022989"/>
    </source>
</evidence>
<sequence>MTTTVAVAPSHGRSEAGALLIAGIVLATLTEAIASTVLSLGRGDIIGDTYATPDEFAWLDVGYTSLKLIGFMTVPWLMGRINPLSLIIASTLAMGTACGIAAVTARLDLLIALRMIQGFSGATLLVGGQAIIFLAYPRSRQPILQALFAMGSVVAPATIAPALQGWLLDSQSWTWIFFSVVPVALAAAGLLMVADSPTPVRTAHRPFDWIGFSLISITLFCFTYVLSQGSRWDWFEEPRILWLTVIGAAALLAFLGQQELAKGQGLLDFTLFKSDDFLFAFIVSFVAGAALFGSAYLIPSFAVSVLAFTPTDAGQLLLPSGALFVGALLIAAFLMQVRHVPPFATVPFGILMIMIAMWMLSGSTVESGAADMMAAILLRGFGLGFLFLSITLIAFSKLDSRNLASGIGLFNTGRQLGGLIGVAALQTLIDHNVAGNVAVLGASVTGGRSAVIERLATTTAMLSAKGMDAAVAGRAATSLLGRAVTGQSTVIAFDTAFNAVALLFVFAAPVLVGIKIGIARYGKVRAARLLETRERSQDPLSGVEANGGSVATFPFAEVSERAENGPQNDDRAQRKDRSDNSDNDDVAVTLSVG</sequence>
<feature type="transmembrane region" description="Helical" evidence="9">
    <location>
        <begin position="206"/>
        <end position="227"/>
    </location>
</feature>
<evidence type="ECO:0000256" key="4">
    <source>
        <dbReference type="ARBA" id="ARBA00022475"/>
    </source>
</evidence>
<feature type="transmembrane region" description="Helical" evidence="9">
    <location>
        <begin position="56"/>
        <end position="77"/>
    </location>
</feature>
<dbReference type="PROSITE" id="PS50850">
    <property type="entry name" value="MFS"/>
    <property type="match status" value="1"/>
</dbReference>
<evidence type="ECO:0000256" key="3">
    <source>
        <dbReference type="ARBA" id="ARBA00022448"/>
    </source>
</evidence>
<keyword evidence="12" id="KW-1185">Reference proteome</keyword>
<feature type="transmembrane region" description="Helical" evidence="9">
    <location>
        <begin position="277"/>
        <end position="296"/>
    </location>
</feature>
<keyword evidence="4" id="KW-1003">Cell membrane</keyword>
<dbReference type="InterPro" id="IPR011701">
    <property type="entry name" value="MFS"/>
</dbReference>
<evidence type="ECO:0000313" key="12">
    <source>
        <dbReference type="Proteomes" id="UP001229355"/>
    </source>
</evidence>
<dbReference type="PANTHER" id="PTHR42718:SF9">
    <property type="entry name" value="MAJOR FACILITATOR SUPERFAMILY MULTIDRUG TRANSPORTER MFSC"/>
    <property type="match status" value="1"/>
</dbReference>
<feature type="transmembrane region" description="Helical" evidence="9">
    <location>
        <begin position="143"/>
        <end position="167"/>
    </location>
</feature>
<dbReference type="InterPro" id="IPR036259">
    <property type="entry name" value="MFS_trans_sf"/>
</dbReference>
<feature type="compositionally biased region" description="Basic and acidic residues" evidence="8">
    <location>
        <begin position="558"/>
        <end position="580"/>
    </location>
</feature>
<gene>
    <name evidence="11" type="ORF">PZN02_004113</name>
</gene>
<feature type="region of interest" description="Disordered" evidence="8">
    <location>
        <begin position="556"/>
        <end position="593"/>
    </location>
</feature>
<feature type="transmembrane region" description="Helical" evidence="9">
    <location>
        <begin position="111"/>
        <end position="136"/>
    </location>
</feature>
<accession>A0ABY8DK33</accession>
<dbReference type="Pfam" id="PF07690">
    <property type="entry name" value="MFS_1"/>
    <property type="match status" value="1"/>
</dbReference>
<dbReference type="RefSeq" id="WP_280662526.1">
    <property type="nucleotide sequence ID" value="NZ_CP120374.1"/>
</dbReference>
<dbReference type="EMBL" id="CP120374">
    <property type="protein sequence ID" value="WEX90562.1"/>
    <property type="molecule type" value="Genomic_DNA"/>
</dbReference>
<reference evidence="11 12" key="1">
    <citation type="submission" date="2023-03" db="EMBL/GenBank/DDBJ databases">
        <authorList>
            <person name="Kaur S."/>
            <person name="Espinosa-Saiz D."/>
            <person name="Velazquez E."/>
            <person name="Menendez E."/>
            <person name="diCenzo G.C."/>
        </authorList>
    </citation>
    <scope>NUCLEOTIDE SEQUENCE [LARGE SCALE GENOMIC DNA]</scope>
    <source>
        <strain evidence="11 12">LMG 24692</strain>
    </source>
</reference>
<keyword evidence="5 9" id="KW-0812">Transmembrane</keyword>
<evidence type="ECO:0000256" key="2">
    <source>
        <dbReference type="ARBA" id="ARBA00008537"/>
    </source>
</evidence>
<dbReference type="InterPro" id="IPR020846">
    <property type="entry name" value="MFS_dom"/>
</dbReference>
<evidence type="ECO:0000313" key="11">
    <source>
        <dbReference type="EMBL" id="WEX90562.1"/>
    </source>
</evidence>
<keyword evidence="6 9" id="KW-1133">Transmembrane helix</keyword>
<dbReference type="InterPro" id="IPR004638">
    <property type="entry name" value="EmrB-like"/>
</dbReference>
<evidence type="ECO:0000259" key="10">
    <source>
        <dbReference type="PROSITE" id="PS50850"/>
    </source>
</evidence>
<feature type="transmembrane region" description="Helical" evidence="9">
    <location>
        <begin position="372"/>
        <end position="395"/>
    </location>
</feature>
<feature type="transmembrane region" description="Helical" evidence="9">
    <location>
        <begin position="342"/>
        <end position="360"/>
    </location>
</feature>
<feature type="transmembrane region" description="Helical" evidence="9">
    <location>
        <begin position="173"/>
        <end position="194"/>
    </location>
</feature>
<name>A0ABY8DK33_9HYPH</name>
<evidence type="ECO:0000256" key="1">
    <source>
        <dbReference type="ARBA" id="ARBA00004651"/>
    </source>
</evidence>
<dbReference type="NCBIfam" id="TIGR00711">
    <property type="entry name" value="efflux_EmrB"/>
    <property type="match status" value="1"/>
</dbReference>
<evidence type="ECO:0000256" key="7">
    <source>
        <dbReference type="ARBA" id="ARBA00023136"/>
    </source>
</evidence>
<comment type="subcellular location">
    <subcellularLocation>
        <location evidence="1">Cell membrane</location>
        <topology evidence="1">Multi-pass membrane protein</topology>
    </subcellularLocation>
</comment>